<dbReference type="NCBIfam" id="TIGR02087">
    <property type="entry name" value="LEUD_arch"/>
    <property type="match status" value="1"/>
</dbReference>
<dbReference type="CDD" id="cd01577">
    <property type="entry name" value="IPMI_Swivel"/>
    <property type="match status" value="1"/>
</dbReference>
<dbReference type="InterPro" id="IPR015928">
    <property type="entry name" value="Aconitase/3IPM_dehydase_swvl"/>
</dbReference>
<gene>
    <name evidence="4" type="ORF">R6Y96_02540</name>
</gene>
<dbReference type="Gene3D" id="3.20.19.10">
    <property type="entry name" value="Aconitase, domain 4"/>
    <property type="match status" value="1"/>
</dbReference>
<dbReference type="EMBL" id="CP137642">
    <property type="protein sequence ID" value="WOX58639.1"/>
    <property type="molecule type" value="Genomic_DNA"/>
</dbReference>
<dbReference type="Proteomes" id="UP001305652">
    <property type="component" value="Chromosome"/>
</dbReference>
<proteinExistence type="inferred from homology"/>
<dbReference type="KEGG" id="mrc:R6Y96_02540"/>
<dbReference type="PANTHER" id="PTHR43345">
    <property type="entry name" value="3-ISOPROPYLMALATE DEHYDRATASE SMALL SUBUNIT 2-RELATED-RELATED"/>
    <property type="match status" value="1"/>
</dbReference>
<dbReference type="InterPro" id="IPR000573">
    <property type="entry name" value="AconitaseA/IPMdHydase_ssu_swvl"/>
</dbReference>
<sequence length="156" mass="16724">MKGAGPAVCLGNDIDTDLIIAGRYLRTKDRSVWAEHVFEDLDPALAARLPGSVIVAGRNMGCGSSREQAVIALREAGVVGVVAESFARIFFRNAINVGLPVIEATVPCTDGARIAFDLEEGWVEVDGKRYPARPLSERMLAILRAGGLAACWRACR</sequence>
<organism evidence="4 5">
    <name type="scientific">Methanoculleus receptaculi</name>
    <dbReference type="NCBI Taxonomy" id="394967"/>
    <lineage>
        <taxon>Archaea</taxon>
        <taxon>Methanobacteriati</taxon>
        <taxon>Methanobacteriota</taxon>
        <taxon>Stenosarchaea group</taxon>
        <taxon>Methanomicrobia</taxon>
        <taxon>Methanomicrobiales</taxon>
        <taxon>Methanomicrobiaceae</taxon>
        <taxon>Methanoculleus</taxon>
    </lineage>
</organism>
<evidence type="ECO:0000313" key="4">
    <source>
        <dbReference type="EMBL" id="WOX58639.1"/>
    </source>
</evidence>
<comment type="similarity">
    <text evidence="1">Belongs to the LeuD family. LeuD type 2 subfamily.</text>
</comment>
<dbReference type="PANTHER" id="PTHR43345:SF2">
    <property type="entry name" value="3-ISOPROPYLMALATE DEHYDRATASE SMALL SUBUNIT 1"/>
    <property type="match status" value="1"/>
</dbReference>
<accession>A0AAX4FZ11</accession>
<reference evidence="4 5" key="1">
    <citation type="submission" date="2023-10" db="EMBL/GenBank/DDBJ databases">
        <title>The complete genome sequence of Methanoculleus receptaculi DSM 18860.</title>
        <authorList>
            <person name="Lai S.-J."/>
            <person name="You Y.-T."/>
            <person name="Chen S.-C."/>
        </authorList>
    </citation>
    <scope>NUCLEOTIDE SEQUENCE [LARGE SCALE GENOMIC DNA]</scope>
    <source>
        <strain evidence="4 5">DSM 18860</strain>
    </source>
</reference>
<protein>
    <submittedName>
        <fullName evidence="4">3-isopropylmalate dehydratase</fullName>
    </submittedName>
</protein>
<keyword evidence="5" id="KW-1185">Reference proteome</keyword>
<evidence type="ECO:0000256" key="2">
    <source>
        <dbReference type="ARBA" id="ARBA00023239"/>
    </source>
</evidence>
<dbReference type="GeneID" id="85731999"/>
<dbReference type="AlphaFoldDB" id="A0AAX4FZ11"/>
<dbReference type="InterPro" id="IPR011827">
    <property type="entry name" value="LeuD_type2/HacB/DmdB"/>
</dbReference>
<dbReference type="GO" id="GO:0016836">
    <property type="term" value="F:hydro-lyase activity"/>
    <property type="evidence" value="ECO:0007669"/>
    <property type="project" value="InterPro"/>
</dbReference>
<keyword evidence="2" id="KW-0456">Lyase</keyword>
<evidence type="ECO:0000313" key="5">
    <source>
        <dbReference type="Proteomes" id="UP001305652"/>
    </source>
</evidence>
<name>A0AAX4FZ11_9EURY</name>
<dbReference type="RefSeq" id="WP_318622464.1">
    <property type="nucleotide sequence ID" value="NZ_CP137642.1"/>
</dbReference>
<dbReference type="InterPro" id="IPR050075">
    <property type="entry name" value="LeuD"/>
</dbReference>
<dbReference type="SUPFAM" id="SSF52016">
    <property type="entry name" value="LeuD/IlvD-like"/>
    <property type="match status" value="1"/>
</dbReference>
<feature type="domain" description="Aconitase A/isopropylmalate dehydratase small subunit swivel" evidence="3">
    <location>
        <begin position="53"/>
        <end position="99"/>
    </location>
</feature>
<evidence type="ECO:0000259" key="3">
    <source>
        <dbReference type="Pfam" id="PF00694"/>
    </source>
</evidence>
<evidence type="ECO:0000256" key="1">
    <source>
        <dbReference type="ARBA" id="ARBA00009869"/>
    </source>
</evidence>
<dbReference type="Pfam" id="PF00694">
    <property type="entry name" value="Aconitase_C"/>
    <property type="match status" value="1"/>
</dbReference>
<dbReference type="InterPro" id="IPR033940">
    <property type="entry name" value="IPMI_Swivel"/>
</dbReference>